<dbReference type="SUPFAM" id="SSF52540">
    <property type="entry name" value="P-loop containing nucleoside triphosphate hydrolases"/>
    <property type="match status" value="1"/>
</dbReference>
<dbReference type="RefSeq" id="WP_195552015.1">
    <property type="nucleotide sequence ID" value="NZ_JADMNX010000009.1"/>
</dbReference>
<evidence type="ECO:0000313" key="3">
    <source>
        <dbReference type="Proteomes" id="UP001211421"/>
    </source>
</evidence>
<organism evidence="2 3">
    <name type="scientific">Ruminococcus bicirculans</name>
    <name type="common">ex Wegman et al. 2014</name>
    <dbReference type="NCBI Taxonomy" id="1160721"/>
    <lineage>
        <taxon>Bacteria</taxon>
        <taxon>Bacillati</taxon>
        <taxon>Bacillota</taxon>
        <taxon>Clostridia</taxon>
        <taxon>Eubacteriales</taxon>
        <taxon>Oscillospiraceae</taxon>
        <taxon>Ruminococcus</taxon>
    </lineage>
</organism>
<evidence type="ECO:0000256" key="1">
    <source>
        <dbReference type="SAM" id="Coils"/>
    </source>
</evidence>
<dbReference type="GO" id="GO:0006302">
    <property type="term" value="P:double-strand break repair"/>
    <property type="evidence" value="ECO:0007669"/>
    <property type="project" value="InterPro"/>
</dbReference>
<dbReference type="AlphaFoldDB" id="A0AAW6E6I2"/>
<feature type="coiled-coil region" evidence="1">
    <location>
        <begin position="257"/>
        <end position="298"/>
    </location>
</feature>
<protein>
    <submittedName>
        <fullName evidence="2">AAA family ATPase</fullName>
    </submittedName>
</protein>
<proteinExistence type="predicted"/>
<comment type="caution">
    <text evidence="2">The sequence shown here is derived from an EMBL/GenBank/DDBJ whole genome shotgun (WGS) entry which is preliminary data.</text>
</comment>
<dbReference type="GO" id="GO:0016887">
    <property type="term" value="F:ATP hydrolysis activity"/>
    <property type="evidence" value="ECO:0007669"/>
    <property type="project" value="InterPro"/>
</dbReference>
<sequence>MKTTRIHIKNLFGISETELDGRSMEVTGSNGVGKTSIIDSIKYALTNDSSRDYVIKNGESEGEIFIETDTGLTIDRKKRVNQADYKNIRQDGKPVQSPEAFVRELFTPLQIDPIKFTQMSRQEQNRIILDLIEFDWDLNWIKEKFGEIPQGVDYQQNILQVLNDIQSEKGVYFQTRQDINREIRNKTAFISDIAKDIPQGFQAEKWEAYDLSEAYTKITKAQEYNSRIERAKLFKDSYDNKVRGYQAEMEIAVSNLKSAIAAEREQLTSEIERKKTEIKAAEDKLNSLSDKIADKTKIFESEYREKVAKLDSDIKVANEYIGKQLVDVSVMQTEVKTAEEMKKHLNEYRRMKSMQDELEALEEHSKALTSKIELARELPGEILKTATIPVKGLTVKDGIPLINGLPVSNLSEGEQLQLCVDVALSKPNSLQIILIDGAEKLSEKNRLALYEKCKEKGLQFIATRTTDSDDLEVTYL</sequence>
<dbReference type="InterPro" id="IPR027417">
    <property type="entry name" value="P-loop_NTPase"/>
</dbReference>
<dbReference type="Gene3D" id="3.40.50.300">
    <property type="entry name" value="P-loop containing nucleotide triphosphate hydrolases"/>
    <property type="match status" value="1"/>
</dbReference>
<reference evidence="2" key="1">
    <citation type="submission" date="2023-01" db="EMBL/GenBank/DDBJ databases">
        <title>Human gut microbiome strain richness.</title>
        <authorList>
            <person name="Chen-Liaw A."/>
        </authorList>
    </citation>
    <scope>NUCLEOTIDE SEQUENCE</scope>
    <source>
        <strain evidence="2">D59st1_B8_D59t2_181005</strain>
    </source>
</reference>
<dbReference type="Proteomes" id="UP001211421">
    <property type="component" value="Unassembled WGS sequence"/>
</dbReference>
<keyword evidence="1" id="KW-0175">Coiled coil</keyword>
<evidence type="ECO:0000313" key="2">
    <source>
        <dbReference type="EMBL" id="MDB8742815.1"/>
    </source>
</evidence>
<name>A0AAW6E6I2_9FIRM</name>
<feature type="coiled-coil region" evidence="1">
    <location>
        <begin position="341"/>
        <end position="378"/>
    </location>
</feature>
<accession>A0AAW6E6I2</accession>
<gene>
    <name evidence="2" type="ORF">PNV70_12160</name>
</gene>
<dbReference type="EMBL" id="JAQMLS010000009">
    <property type="protein sequence ID" value="MDB8742815.1"/>
    <property type="molecule type" value="Genomic_DNA"/>
</dbReference>